<feature type="domain" description="Aspartyl/asparaginy/proline hydroxylase" evidence="1">
    <location>
        <begin position="405"/>
        <end position="560"/>
    </location>
</feature>
<dbReference type="Gene3D" id="3.90.550.10">
    <property type="entry name" value="Spore Coat Polysaccharide Biosynthesis Protein SpsA, Chain A"/>
    <property type="match status" value="1"/>
</dbReference>
<dbReference type="SUPFAM" id="SSF51197">
    <property type="entry name" value="Clavaminate synthase-like"/>
    <property type="match status" value="1"/>
</dbReference>
<dbReference type="SUPFAM" id="SSF53448">
    <property type="entry name" value="Nucleotide-diphospho-sugar transferases"/>
    <property type="match status" value="1"/>
</dbReference>
<dbReference type="InterPro" id="IPR007803">
    <property type="entry name" value="Asp/Arg/Pro-Hydrxlase"/>
</dbReference>
<keyword evidence="3" id="KW-1185">Reference proteome</keyword>
<proteinExistence type="predicted"/>
<dbReference type="RefSeq" id="WP_162392260.1">
    <property type="nucleotide sequence ID" value="NZ_JAABOZ010000001.1"/>
</dbReference>
<gene>
    <name evidence="2" type="ORF">G1H19_10095</name>
</gene>
<evidence type="ECO:0000313" key="3">
    <source>
        <dbReference type="Proteomes" id="UP000470470"/>
    </source>
</evidence>
<dbReference type="EMBL" id="JAAGWK010000011">
    <property type="protein sequence ID" value="NEL54351.1"/>
    <property type="molecule type" value="Genomic_DNA"/>
</dbReference>
<protein>
    <submittedName>
        <fullName evidence="2">Aspartyl/asparaginyl beta-hydroxylase domain-containing protein</fullName>
    </submittedName>
</protein>
<organism evidence="2 3">
    <name type="scientific">Goekera deserti</name>
    <dbReference type="NCBI Taxonomy" id="2497753"/>
    <lineage>
        <taxon>Bacteria</taxon>
        <taxon>Bacillati</taxon>
        <taxon>Actinomycetota</taxon>
        <taxon>Actinomycetes</taxon>
        <taxon>Geodermatophilales</taxon>
        <taxon>Geodermatophilaceae</taxon>
        <taxon>Goekera</taxon>
    </lineage>
</organism>
<dbReference type="InterPro" id="IPR029044">
    <property type="entry name" value="Nucleotide-diphossugar_trans"/>
</dbReference>
<evidence type="ECO:0000313" key="2">
    <source>
        <dbReference type="EMBL" id="NEL54351.1"/>
    </source>
</evidence>
<dbReference type="AlphaFoldDB" id="A0A7K3WCZ2"/>
<dbReference type="PANTHER" id="PTHR12366">
    <property type="entry name" value="ASPARTYL/ASPARAGINYL BETA-HYDROXYLASE"/>
    <property type="match status" value="1"/>
</dbReference>
<dbReference type="Gene3D" id="2.60.120.330">
    <property type="entry name" value="B-lactam Antibiotic, Isopenicillin N Synthase, Chain"/>
    <property type="match status" value="1"/>
</dbReference>
<reference evidence="2 3" key="1">
    <citation type="submission" date="2020-02" db="EMBL/GenBank/DDBJ databases">
        <title>The whole genome sequence of CPCC 205119.</title>
        <authorList>
            <person name="Jiang Z."/>
        </authorList>
    </citation>
    <scope>NUCLEOTIDE SEQUENCE [LARGE SCALE GENOMIC DNA]</scope>
    <source>
        <strain evidence="2 3">CPCC 205119</strain>
    </source>
</reference>
<accession>A0A7K3WCZ2</accession>
<comment type="caution">
    <text evidence="2">The sequence shown here is derived from an EMBL/GenBank/DDBJ whole genome shotgun (WGS) entry which is preliminary data.</text>
</comment>
<dbReference type="Proteomes" id="UP000470470">
    <property type="component" value="Unassembled WGS sequence"/>
</dbReference>
<dbReference type="InterPro" id="IPR027443">
    <property type="entry name" value="IPNS-like_sf"/>
</dbReference>
<sequence>MPLQDLATSILRDPSGGRGWIIPAINASIRARVALTSARDRSVAILGNQPPVRDDDVPHARLSVLCPSRQRPGGLRRLLRSMAGTATHPERIEVLCYVDSDDPAVARYRKMLDGRLVTGLDRVVLQVGEPIGLPAAWNALAAAATGDLLAMANDDQVYVQRGWDLALDRRVQELSASHADGVFCMYFDADQYPEGSADFPIVTRAWFEGLGYFSPEMFQQWQAERWIFDIARRLDRLYPIAGVRVDHLHFQDYTAPFDATYQRHRITREKSLADHALYIRADVDRERAAQVLRGLIDRTASPATVTGPKEDTMAMSVEDTGVEPGDGPLTGTRGYILQTARRHYANLIDAWHYGGRPADAWACAELAVAQGVWEHPLQRAREYIPGLEARPLHDAGTFWFTALLEQRYPEIRAEIESVLNRPDDPVQRTTDDNALILAGDWKQAHLFRDGAWQEDVARHFPVTRAILDGIPEVTTFSPGVITVSRVVPGTHIMAHCGPTNATLRIHLPLIVPPGVWIRVADEKLTWEEGRCLVFDDSFEHEVGHEGDTDRIVLILDTLHPDLAGQHSQRLLQRRLTTEEQMVAFLRDGGFAEVRREGDDLVFEPEPALRDLILRYMENTGVTGAELRGDAVRWHRPAGAELG</sequence>
<dbReference type="Pfam" id="PF05118">
    <property type="entry name" value="Asp_Arg_Hydrox"/>
    <property type="match status" value="1"/>
</dbReference>
<evidence type="ECO:0000259" key="1">
    <source>
        <dbReference type="Pfam" id="PF05118"/>
    </source>
</evidence>
<dbReference type="InterPro" id="IPR039038">
    <property type="entry name" value="ASPH"/>
</dbReference>
<dbReference type="PANTHER" id="PTHR12366:SF32">
    <property type="entry name" value="ASPARTATE BETA-HYDROXYLASE ISOFORM X1"/>
    <property type="match status" value="1"/>
</dbReference>
<dbReference type="GO" id="GO:0062101">
    <property type="term" value="F:peptidyl-aspartic acid 3-dioxygenase activity"/>
    <property type="evidence" value="ECO:0007669"/>
    <property type="project" value="InterPro"/>
</dbReference>
<name>A0A7K3WCZ2_9ACTN</name>